<evidence type="ECO:0000313" key="2">
    <source>
        <dbReference type="EMBL" id="KAL3617630.1"/>
    </source>
</evidence>
<dbReference type="PANTHER" id="PTHR33306">
    <property type="entry name" value="EXPRESSED PROTEIN-RELATED-RELATED"/>
    <property type="match status" value="1"/>
</dbReference>
<keyword evidence="1" id="KW-0472">Membrane</keyword>
<feature type="transmembrane region" description="Helical" evidence="1">
    <location>
        <begin position="104"/>
        <end position="124"/>
    </location>
</feature>
<sequence length="136" mass="15460">MGWFVRERRSGISWKDQTLESISAPPLPLIVFFGLLITLLYFEIHSEYQERVERRKSGFRFGLLLLPLAVVLVVNMVVLRHRMVGYTFGVPTPPVYEATVVAESGSSAAGLVVVLVMVLFMVYFQSTVQSGWFRLF</sequence>
<accession>A0ABD3BJN5</accession>
<keyword evidence="1" id="KW-1133">Transmembrane helix</keyword>
<name>A0ABD3BJN5_9LAMI</name>
<comment type="caution">
    <text evidence="2">The sequence shown here is derived from an EMBL/GenBank/DDBJ whole genome shotgun (WGS) entry which is preliminary data.</text>
</comment>
<keyword evidence="3" id="KW-1185">Reference proteome</keyword>
<feature type="transmembrane region" description="Helical" evidence="1">
    <location>
        <begin position="63"/>
        <end position="84"/>
    </location>
</feature>
<feature type="transmembrane region" description="Helical" evidence="1">
    <location>
        <begin position="22"/>
        <end position="42"/>
    </location>
</feature>
<dbReference type="AlphaFoldDB" id="A0ABD3BJN5"/>
<dbReference type="EMBL" id="JAVIJP010000081">
    <property type="protein sequence ID" value="KAL3617630.1"/>
    <property type="molecule type" value="Genomic_DNA"/>
</dbReference>
<dbReference type="Proteomes" id="UP001632038">
    <property type="component" value="Unassembled WGS sequence"/>
</dbReference>
<evidence type="ECO:0000256" key="1">
    <source>
        <dbReference type="SAM" id="Phobius"/>
    </source>
</evidence>
<reference evidence="3" key="1">
    <citation type="journal article" date="2024" name="IScience">
        <title>Strigolactones Initiate the Formation of Haustorium-like Structures in Castilleja.</title>
        <authorList>
            <person name="Buerger M."/>
            <person name="Peterson D."/>
            <person name="Chory J."/>
        </authorList>
    </citation>
    <scope>NUCLEOTIDE SEQUENCE [LARGE SCALE GENOMIC DNA]</scope>
</reference>
<dbReference type="PANTHER" id="PTHR33306:SF29">
    <property type="match status" value="1"/>
</dbReference>
<gene>
    <name evidence="2" type="ORF">CASFOL_037951</name>
</gene>
<keyword evidence="1" id="KW-0812">Transmembrane</keyword>
<proteinExistence type="predicted"/>
<evidence type="ECO:0000313" key="3">
    <source>
        <dbReference type="Proteomes" id="UP001632038"/>
    </source>
</evidence>
<organism evidence="2 3">
    <name type="scientific">Castilleja foliolosa</name>
    <dbReference type="NCBI Taxonomy" id="1961234"/>
    <lineage>
        <taxon>Eukaryota</taxon>
        <taxon>Viridiplantae</taxon>
        <taxon>Streptophyta</taxon>
        <taxon>Embryophyta</taxon>
        <taxon>Tracheophyta</taxon>
        <taxon>Spermatophyta</taxon>
        <taxon>Magnoliopsida</taxon>
        <taxon>eudicotyledons</taxon>
        <taxon>Gunneridae</taxon>
        <taxon>Pentapetalae</taxon>
        <taxon>asterids</taxon>
        <taxon>lamiids</taxon>
        <taxon>Lamiales</taxon>
        <taxon>Orobanchaceae</taxon>
        <taxon>Pedicularideae</taxon>
        <taxon>Castillejinae</taxon>
        <taxon>Castilleja</taxon>
    </lineage>
</organism>
<protein>
    <submittedName>
        <fullName evidence="2">Uncharacterized protein</fullName>
    </submittedName>
</protein>